<evidence type="ECO:0008006" key="3">
    <source>
        <dbReference type="Google" id="ProtNLM"/>
    </source>
</evidence>
<dbReference type="RefSeq" id="WP_111972289.1">
    <property type="nucleotide sequence ID" value="NZ_UAVS01000001.1"/>
</dbReference>
<organism evidence="1 2">
    <name type="scientific">Capnocytophaga ochracea</name>
    <dbReference type="NCBI Taxonomy" id="1018"/>
    <lineage>
        <taxon>Bacteria</taxon>
        <taxon>Pseudomonadati</taxon>
        <taxon>Bacteroidota</taxon>
        <taxon>Flavobacteriia</taxon>
        <taxon>Flavobacteriales</taxon>
        <taxon>Flavobacteriaceae</taxon>
        <taxon>Capnocytophaga</taxon>
    </lineage>
</organism>
<dbReference type="PROSITE" id="PS51257">
    <property type="entry name" value="PROKAR_LIPOPROTEIN"/>
    <property type="match status" value="1"/>
</dbReference>
<name>A0A2X2SUW9_CAPOC</name>
<reference evidence="1 2" key="1">
    <citation type="submission" date="2018-06" db="EMBL/GenBank/DDBJ databases">
        <authorList>
            <consortium name="Pathogen Informatics"/>
            <person name="Doyle S."/>
        </authorList>
    </citation>
    <scope>NUCLEOTIDE SEQUENCE [LARGE SCALE GENOMIC DNA]</scope>
    <source>
        <strain evidence="1 2">NCTC11545</strain>
    </source>
</reference>
<dbReference type="AlphaFoldDB" id="A0A2X2SUW9"/>
<protein>
    <recommendedName>
        <fullName evidence="3">Lipoprotein</fullName>
    </recommendedName>
</protein>
<dbReference type="Proteomes" id="UP000250169">
    <property type="component" value="Unassembled WGS sequence"/>
</dbReference>
<gene>
    <name evidence="1" type="ORF">NCTC11545_00762</name>
</gene>
<dbReference type="EMBL" id="UAVS01000001">
    <property type="protein sequence ID" value="SQA93391.1"/>
    <property type="molecule type" value="Genomic_DNA"/>
</dbReference>
<accession>A0A2X2SUW9</accession>
<evidence type="ECO:0000313" key="2">
    <source>
        <dbReference type="Proteomes" id="UP000250169"/>
    </source>
</evidence>
<proteinExistence type="predicted"/>
<evidence type="ECO:0000313" key="1">
    <source>
        <dbReference type="EMBL" id="SQA93391.1"/>
    </source>
</evidence>
<sequence length="260" mass="30836">MKKEVIFIFVAIIFLVACNKDKDKNTEKYQVTVKENFTSPFKQLENIQVGDYIPYQLTITDSERNDNIEYRLAPINEEHSYHQKIWVDFGLYLNDEDNAIHKEKSYISFRKKGTHNFYIRPLMPGSFKHTYEFQKFINGEAIGNPIKLFITFNAVKITVDRTYFKIDDGDEPTDNYLSTKEIEQRYEVKVVFVNYDNEGRIFYNSFSEYGDFTINEKNYLKFIPEGNLERYDSLGIIQKISDSQNFVITYYNLKPNNSNF</sequence>